<protein>
    <submittedName>
        <fullName evidence="1">Uncharacterized protein</fullName>
    </submittedName>
</protein>
<dbReference type="EMBL" id="CP064787">
    <property type="protein sequence ID" value="QSG05164.1"/>
    <property type="molecule type" value="Genomic_DNA"/>
</dbReference>
<gene>
    <name evidence="1" type="ORF">HSR121_0811</name>
</gene>
<organism evidence="1 2">
    <name type="scientific">Halapricum desulfuricans</name>
    <dbReference type="NCBI Taxonomy" id="2841257"/>
    <lineage>
        <taxon>Archaea</taxon>
        <taxon>Methanobacteriati</taxon>
        <taxon>Methanobacteriota</taxon>
        <taxon>Stenosarchaea group</taxon>
        <taxon>Halobacteria</taxon>
        <taxon>Halobacteriales</taxon>
        <taxon>Haloarculaceae</taxon>
        <taxon>Halapricum</taxon>
    </lineage>
</organism>
<sequence length="56" mass="6015">MFRECLSESLADGFGDSLLNDVRRPFGVDPDEPLLATNADDVLESTIATADGWSPS</sequence>
<reference evidence="1" key="1">
    <citation type="submission" date="2020-11" db="EMBL/GenBank/DDBJ databases">
        <title>Carbohydrate-dependent, anaerobic sulfur respiration: A novel catabolism in halophilic archaea.</title>
        <authorList>
            <person name="Sorokin D.Y."/>
            <person name="Messina E."/>
            <person name="Smedile F."/>
            <person name="La Cono V."/>
            <person name="Hallsworth J.E."/>
            <person name="Yakimov M.M."/>
        </authorList>
    </citation>
    <scope>NUCLEOTIDE SEQUENCE</scope>
    <source>
        <strain evidence="1">HSR12-1</strain>
    </source>
</reference>
<dbReference type="Proteomes" id="UP000663525">
    <property type="component" value="Chromosome"/>
</dbReference>
<dbReference type="AlphaFoldDB" id="A0A897MXI2"/>
<accession>A0A897MXI2</accession>
<evidence type="ECO:0000313" key="2">
    <source>
        <dbReference type="Proteomes" id="UP000663525"/>
    </source>
</evidence>
<name>A0A897MXI2_9EURY</name>
<proteinExistence type="predicted"/>
<evidence type="ECO:0000313" key="1">
    <source>
        <dbReference type="EMBL" id="QSG05164.1"/>
    </source>
</evidence>